<dbReference type="RefSeq" id="WP_303913084.1">
    <property type="nucleotide sequence ID" value="NZ_DYXM01000178.1"/>
</dbReference>
<evidence type="ECO:0000256" key="2">
    <source>
        <dbReference type="ARBA" id="ARBA00006228"/>
    </source>
</evidence>
<dbReference type="PANTHER" id="PTHR34584:SF1">
    <property type="entry name" value="NA(+)_H(+) ANTIPORTER SUBUNIT E1"/>
    <property type="match status" value="1"/>
</dbReference>
<comment type="subcellular location">
    <subcellularLocation>
        <location evidence="1">Cell membrane</location>
        <topology evidence="1">Multi-pass membrane protein</topology>
    </subcellularLocation>
</comment>
<gene>
    <name evidence="8" type="ORF">K8V11_09260</name>
</gene>
<reference evidence="8" key="1">
    <citation type="journal article" date="2021" name="PeerJ">
        <title>Extensive microbial diversity within the chicken gut microbiome revealed by metagenomics and culture.</title>
        <authorList>
            <person name="Gilroy R."/>
            <person name="Ravi A."/>
            <person name="Getino M."/>
            <person name="Pursley I."/>
            <person name="Horton D.L."/>
            <person name="Alikhan N.F."/>
            <person name="Baker D."/>
            <person name="Gharbi K."/>
            <person name="Hall N."/>
            <person name="Watson M."/>
            <person name="Adriaenssens E.M."/>
            <person name="Foster-Nyarko E."/>
            <person name="Jarju S."/>
            <person name="Secka A."/>
            <person name="Antonio M."/>
            <person name="Oren A."/>
            <person name="Chaudhuri R.R."/>
            <person name="La Ragione R."/>
            <person name="Hildebrand F."/>
            <person name="Pallen M.J."/>
        </authorList>
    </citation>
    <scope>NUCLEOTIDE SEQUENCE</scope>
    <source>
        <strain evidence="8">ChiGjej1B1-18357</strain>
    </source>
</reference>
<evidence type="ECO:0000256" key="5">
    <source>
        <dbReference type="ARBA" id="ARBA00022989"/>
    </source>
</evidence>
<evidence type="ECO:0000256" key="3">
    <source>
        <dbReference type="ARBA" id="ARBA00022475"/>
    </source>
</evidence>
<evidence type="ECO:0000313" key="8">
    <source>
        <dbReference type="EMBL" id="HJE91181.1"/>
    </source>
</evidence>
<dbReference type="GO" id="GO:0008324">
    <property type="term" value="F:monoatomic cation transmembrane transporter activity"/>
    <property type="evidence" value="ECO:0007669"/>
    <property type="project" value="InterPro"/>
</dbReference>
<evidence type="ECO:0000256" key="1">
    <source>
        <dbReference type="ARBA" id="ARBA00004651"/>
    </source>
</evidence>
<name>A0A921F3N5_9ACTN</name>
<dbReference type="PANTHER" id="PTHR34584">
    <property type="entry name" value="NA(+)/H(+) ANTIPORTER SUBUNIT E1"/>
    <property type="match status" value="1"/>
</dbReference>
<reference evidence="8" key="2">
    <citation type="submission" date="2021-09" db="EMBL/GenBank/DDBJ databases">
        <authorList>
            <person name="Gilroy R."/>
        </authorList>
    </citation>
    <scope>NUCLEOTIDE SEQUENCE</scope>
    <source>
        <strain evidence="8">ChiGjej1B1-18357</strain>
    </source>
</reference>
<accession>A0A921F3N5</accession>
<feature type="region of interest" description="Disordered" evidence="7">
    <location>
        <begin position="105"/>
        <end position="124"/>
    </location>
</feature>
<dbReference type="InterPro" id="IPR002758">
    <property type="entry name" value="Cation_antiport_E"/>
</dbReference>
<evidence type="ECO:0000256" key="4">
    <source>
        <dbReference type="ARBA" id="ARBA00022692"/>
    </source>
</evidence>
<keyword evidence="3" id="KW-1003">Cell membrane</keyword>
<dbReference type="GO" id="GO:0005886">
    <property type="term" value="C:plasma membrane"/>
    <property type="evidence" value="ECO:0007669"/>
    <property type="project" value="UniProtKB-SubCell"/>
</dbReference>
<sequence>MLRQIANAPVVAAWMGWQILLATLGVIRAAFSPAPIGPPIIVRYDLVGKSDLQATALSWAITVTPSTLVLGIGDDELYVHCVLGGDREEIVAEIAEMERRLLTVLSPPSSPENRKAAEAKGAKR</sequence>
<feature type="compositionally biased region" description="Basic and acidic residues" evidence="7">
    <location>
        <begin position="112"/>
        <end position="124"/>
    </location>
</feature>
<proteinExistence type="inferred from homology"/>
<keyword evidence="4" id="KW-0812">Transmembrane</keyword>
<organism evidence="8 9">
    <name type="scientific">Dietzia timorensis</name>
    <dbReference type="NCBI Taxonomy" id="499555"/>
    <lineage>
        <taxon>Bacteria</taxon>
        <taxon>Bacillati</taxon>
        <taxon>Actinomycetota</taxon>
        <taxon>Actinomycetes</taxon>
        <taxon>Mycobacteriales</taxon>
        <taxon>Dietziaceae</taxon>
        <taxon>Dietzia</taxon>
    </lineage>
</organism>
<dbReference type="Proteomes" id="UP000776650">
    <property type="component" value="Unassembled WGS sequence"/>
</dbReference>
<dbReference type="Pfam" id="PF01899">
    <property type="entry name" value="MNHE"/>
    <property type="match status" value="1"/>
</dbReference>
<dbReference type="AlphaFoldDB" id="A0A921F3N5"/>
<evidence type="ECO:0000313" key="9">
    <source>
        <dbReference type="Proteomes" id="UP000776650"/>
    </source>
</evidence>
<protein>
    <submittedName>
        <fullName evidence="8">Na+/H+ antiporter subunit E</fullName>
    </submittedName>
</protein>
<evidence type="ECO:0000256" key="6">
    <source>
        <dbReference type="ARBA" id="ARBA00023136"/>
    </source>
</evidence>
<dbReference type="EMBL" id="DYXM01000178">
    <property type="protein sequence ID" value="HJE91181.1"/>
    <property type="molecule type" value="Genomic_DNA"/>
</dbReference>
<keyword evidence="6" id="KW-0472">Membrane</keyword>
<keyword evidence="5" id="KW-1133">Transmembrane helix</keyword>
<comment type="caution">
    <text evidence="8">The sequence shown here is derived from an EMBL/GenBank/DDBJ whole genome shotgun (WGS) entry which is preliminary data.</text>
</comment>
<comment type="similarity">
    <text evidence="2">Belongs to the CPA3 antiporters (TC 2.A.63) subunit E family.</text>
</comment>
<evidence type="ECO:0000256" key="7">
    <source>
        <dbReference type="SAM" id="MobiDB-lite"/>
    </source>
</evidence>